<feature type="domain" description="Core-binding (CB)" evidence="7">
    <location>
        <begin position="88"/>
        <end position="170"/>
    </location>
</feature>
<dbReference type="GO" id="GO:0015074">
    <property type="term" value="P:DNA integration"/>
    <property type="evidence" value="ECO:0007669"/>
    <property type="project" value="UniProtKB-KW"/>
</dbReference>
<dbReference type="GO" id="GO:0006310">
    <property type="term" value="P:DNA recombination"/>
    <property type="evidence" value="ECO:0007669"/>
    <property type="project" value="UniProtKB-KW"/>
</dbReference>
<sequence length="375" mass="43450">MPAIKYQLVFHRGEHRILLVFANNASWNNRIKAVAGARWSKTLRGWTIPDTPENRQKCGLPLQEEPFHVSLTPAVPQCNVLSVPQLGTNNSAQLHLFIQQLMLKVYSPSTIRTYRNEFLQLLQLLGAIPVQDLQPQHLQRYIVYCIKEGLSENSVHSRINALKFYYEQVLHREKMFLDIPRPKKPLQLPKLLNEEELRKLFTALSNKKHKAMLFTAYSAGLRVSEVVNLKIADIDSQRMQIMIQRAKGKKDRYVNLSPMLLDILRSYVQSYTPKPKVYLFESEQSGTAYPPRTVQQIFTNAKEKAGIKKEVGIHSLRHSFATHLLEKGVDIRYIKELLGHFNIKTTERYLHVSRRKLVNIISPLDDLLNNHSIEW</sequence>
<dbReference type="InterPro" id="IPR050090">
    <property type="entry name" value="Tyrosine_recombinase_XerCD"/>
</dbReference>
<dbReference type="InterPro" id="IPR044068">
    <property type="entry name" value="CB"/>
</dbReference>
<accession>A0A4U3KRI1</accession>
<dbReference type="GO" id="GO:0003677">
    <property type="term" value="F:DNA binding"/>
    <property type="evidence" value="ECO:0007669"/>
    <property type="project" value="UniProtKB-UniRule"/>
</dbReference>
<dbReference type="InterPro" id="IPR013762">
    <property type="entry name" value="Integrase-like_cat_sf"/>
</dbReference>
<comment type="caution">
    <text evidence="8">The sequence shown here is derived from an EMBL/GenBank/DDBJ whole genome shotgun (WGS) entry which is preliminary data.</text>
</comment>
<reference evidence="8 9" key="1">
    <citation type="submission" date="2019-05" db="EMBL/GenBank/DDBJ databases">
        <title>Panacibacter sp. strain 17mud1-8 Genome sequencing and assembly.</title>
        <authorList>
            <person name="Chhetri G."/>
        </authorList>
    </citation>
    <scope>NUCLEOTIDE SEQUENCE [LARGE SCALE GENOMIC DNA]</scope>
    <source>
        <strain evidence="8 9">17mud1-8</strain>
    </source>
</reference>
<keyword evidence="9" id="KW-1185">Reference proteome</keyword>
<comment type="similarity">
    <text evidence="1">Belongs to the 'phage' integrase family.</text>
</comment>
<keyword evidence="2" id="KW-0229">DNA integration</keyword>
<dbReference type="InterPro" id="IPR004107">
    <property type="entry name" value="Integrase_SAM-like_N"/>
</dbReference>
<dbReference type="EMBL" id="SZQL01000027">
    <property type="protein sequence ID" value="TKK64862.1"/>
    <property type="molecule type" value="Genomic_DNA"/>
</dbReference>
<dbReference type="RefSeq" id="WP_137263911.1">
    <property type="nucleotide sequence ID" value="NZ_SZQL01000027.1"/>
</dbReference>
<dbReference type="Proteomes" id="UP000305848">
    <property type="component" value="Unassembled WGS sequence"/>
</dbReference>
<organism evidence="8 9">
    <name type="scientific">Ilyomonas limi</name>
    <dbReference type="NCBI Taxonomy" id="2575867"/>
    <lineage>
        <taxon>Bacteria</taxon>
        <taxon>Pseudomonadati</taxon>
        <taxon>Bacteroidota</taxon>
        <taxon>Chitinophagia</taxon>
        <taxon>Chitinophagales</taxon>
        <taxon>Chitinophagaceae</taxon>
        <taxon>Ilyomonas</taxon>
    </lineage>
</organism>
<evidence type="ECO:0000313" key="8">
    <source>
        <dbReference type="EMBL" id="TKK64862.1"/>
    </source>
</evidence>
<dbReference type="Pfam" id="PF00589">
    <property type="entry name" value="Phage_integrase"/>
    <property type="match status" value="1"/>
</dbReference>
<dbReference type="InterPro" id="IPR010998">
    <property type="entry name" value="Integrase_recombinase_N"/>
</dbReference>
<protein>
    <submittedName>
        <fullName evidence="8">Integrase</fullName>
    </submittedName>
</protein>
<dbReference type="Gene3D" id="1.10.443.10">
    <property type="entry name" value="Intergrase catalytic core"/>
    <property type="match status" value="1"/>
</dbReference>
<dbReference type="PANTHER" id="PTHR30349">
    <property type="entry name" value="PHAGE INTEGRASE-RELATED"/>
    <property type="match status" value="1"/>
</dbReference>
<dbReference type="InterPro" id="IPR002104">
    <property type="entry name" value="Integrase_catalytic"/>
</dbReference>
<dbReference type="PROSITE" id="PS51900">
    <property type="entry name" value="CB"/>
    <property type="match status" value="1"/>
</dbReference>
<gene>
    <name evidence="8" type="ORF">FC093_21660</name>
</gene>
<evidence type="ECO:0000256" key="1">
    <source>
        <dbReference type="ARBA" id="ARBA00008857"/>
    </source>
</evidence>
<dbReference type="InterPro" id="IPR011010">
    <property type="entry name" value="DNA_brk_join_enz"/>
</dbReference>
<name>A0A4U3KRI1_9BACT</name>
<evidence type="ECO:0000313" key="9">
    <source>
        <dbReference type="Proteomes" id="UP000305848"/>
    </source>
</evidence>
<dbReference type="SUPFAM" id="SSF56349">
    <property type="entry name" value="DNA breaking-rejoining enzymes"/>
    <property type="match status" value="1"/>
</dbReference>
<dbReference type="Gene3D" id="1.10.150.130">
    <property type="match status" value="1"/>
</dbReference>
<evidence type="ECO:0000259" key="6">
    <source>
        <dbReference type="PROSITE" id="PS51898"/>
    </source>
</evidence>
<dbReference type="PROSITE" id="PS51898">
    <property type="entry name" value="TYR_RECOMBINASE"/>
    <property type="match status" value="1"/>
</dbReference>
<proteinExistence type="inferred from homology"/>
<dbReference type="AlphaFoldDB" id="A0A4U3KRI1"/>
<evidence type="ECO:0000256" key="2">
    <source>
        <dbReference type="ARBA" id="ARBA00022908"/>
    </source>
</evidence>
<keyword evidence="3 5" id="KW-0238">DNA-binding</keyword>
<evidence type="ECO:0000256" key="5">
    <source>
        <dbReference type="PROSITE-ProRule" id="PRU01248"/>
    </source>
</evidence>
<evidence type="ECO:0000256" key="4">
    <source>
        <dbReference type="ARBA" id="ARBA00023172"/>
    </source>
</evidence>
<dbReference type="PANTHER" id="PTHR30349:SF64">
    <property type="entry name" value="PROPHAGE INTEGRASE INTD-RELATED"/>
    <property type="match status" value="1"/>
</dbReference>
<keyword evidence="4" id="KW-0233">DNA recombination</keyword>
<evidence type="ECO:0000256" key="3">
    <source>
        <dbReference type="ARBA" id="ARBA00023125"/>
    </source>
</evidence>
<dbReference type="Pfam" id="PF13495">
    <property type="entry name" value="Phage_int_SAM_4"/>
    <property type="match status" value="1"/>
</dbReference>
<dbReference type="OrthoDB" id="9801717at2"/>
<feature type="domain" description="Tyr recombinase" evidence="6">
    <location>
        <begin position="187"/>
        <end position="362"/>
    </location>
</feature>
<evidence type="ECO:0000259" key="7">
    <source>
        <dbReference type="PROSITE" id="PS51900"/>
    </source>
</evidence>